<evidence type="ECO:0000256" key="2">
    <source>
        <dbReference type="ARBA" id="ARBA00023015"/>
    </source>
</evidence>
<evidence type="ECO:0000259" key="5">
    <source>
        <dbReference type="PROSITE" id="PS50931"/>
    </source>
</evidence>
<dbReference type="KEGG" id="sfy:GFH48_23670"/>
<dbReference type="Gene3D" id="1.10.10.10">
    <property type="entry name" value="Winged helix-like DNA-binding domain superfamily/Winged helix DNA-binding domain"/>
    <property type="match status" value="1"/>
</dbReference>
<evidence type="ECO:0000313" key="6">
    <source>
        <dbReference type="EMBL" id="QFZ75858.1"/>
    </source>
</evidence>
<dbReference type="InterPro" id="IPR005119">
    <property type="entry name" value="LysR_subst-bd"/>
</dbReference>
<evidence type="ECO:0000313" key="7">
    <source>
        <dbReference type="Proteomes" id="UP000326179"/>
    </source>
</evidence>
<dbReference type="GO" id="GO:0000976">
    <property type="term" value="F:transcription cis-regulatory region binding"/>
    <property type="evidence" value="ECO:0007669"/>
    <property type="project" value="TreeGrafter"/>
</dbReference>
<organism evidence="6 7">
    <name type="scientific">Streptomyces fagopyri</name>
    <dbReference type="NCBI Taxonomy" id="2662397"/>
    <lineage>
        <taxon>Bacteria</taxon>
        <taxon>Bacillati</taxon>
        <taxon>Actinomycetota</taxon>
        <taxon>Actinomycetes</taxon>
        <taxon>Kitasatosporales</taxon>
        <taxon>Streptomycetaceae</taxon>
        <taxon>Streptomyces</taxon>
    </lineage>
</organism>
<comment type="similarity">
    <text evidence="1">Belongs to the LysR transcriptional regulatory family.</text>
</comment>
<dbReference type="PRINTS" id="PR00039">
    <property type="entry name" value="HTHLYSR"/>
</dbReference>
<dbReference type="RefSeq" id="WP_153290110.1">
    <property type="nucleotide sequence ID" value="NZ_CP045643.1"/>
</dbReference>
<dbReference type="PANTHER" id="PTHR30126">
    <property type="entry name" value="HTH-TYPE TRANSCRIPTIONAL REGULATOR"/>
    <property type="match status" value="1"/>
</dbReference>
<dbReference type="Proteomes" id="UP000326179">
    <property type="component" value="Chromosome"/>
</dbReference>
<keyword evidence="3" id="KW-0238">DNA-binding</keyword>
<dbReference type="InterPro" id="IPR036388">
    <property type="entry name" value="WH-like_DNA-bd_sf"/>
</dbReference>
<dbReference type="EMBL" id="CP045643">
    <property type="protein sequence ID" value="QFZ75858.1"/>
    <property type="molecule type" value="Genomic_DNA"/>
</dbReference>
<evidence type="ECO:0000256" key="1">
    <source>
        <dbReference type="ARBA" id="ARBA00009437"/>
    </source>
</evidence>
<dbReference type="Pfam" id="PF00126">
    <property type="entry name" value="HTH_1"/>
    <property type="match status" value="1"/>
</dbReference>
<keyword evidence="2" id="KW-0805">Transcription regulation</keyword>
<dbReference type="SUPFAM" id="SSF53850">
    <property type="entry name" value="Periplasmic binding protein-like II"/>
    <property type="match status" value="1"/>
</dbReference>
<dbReference type="PANTHER" id="PTHR30126:SF39">
    <property type="entry name" value="HTH-TYPE TRANSCRIPTIONAL REGULATOR CYSL"/>
    <property type="match status" value="1"/>
</dbReference>
<dbReference type="GO" id="GO:0003700">
    <property type="term" value="F:DNA-binding transcription factor activity"/>
    <property type="evidence" value="ECO:0007669"/>
    <property type="project" value="InterPro"/>
</dbReference>
<dbReference type="InterPro" id="IPR036390">
    <property type="entry name" value="WH_DNA-bd_sf"/>
</dbReference>
<dbReference type="InterPro" id="IPR000847">
    <property type="entry name" value="LysR_HTH_N"/>
</dbReference>
<evidence type="ECO:0000256" key="4">
    <source>
        <dbReference type="ARBA" id="ARBA00023163"/>
    </source>
</evidence>
<dbReference type="SUPFAM" id="SSF46785">
    <property type="entry name" value="Winged helix' DNA-binding domain"/>
    <property type="match status" value="1"/>
</dbReference>
<reference evidence="6 7" key="1">
    <citation type="submission" date="2019-10" db="EMBL/GenBank/DDBJ databases">
        <title>A novel species.</title>
        <authorList>
            <person name="Gao J."/>
        </authorList>
    </citation>
    <scope>NUCLEOTIDE SEQUENCE [LARGE SCALE GENOMIC DNA]</scope>
    <source>
        <strain evidence="6 7">QMT-28</strain>
    </source>
</reference>
<proteinExistence type="inferred from homology"/>
<dbReference type="Gene3D" id="3.40.190.10">
    <property type="entry name" value="Periplasmic binding protein-like II"/>
    <property type="match status" value="2"/>
</dbReference>
<dbReference type="Pfam" id="PF03466">
    <property type="entry name" value="LysR_substrate"/>
    <property type="match status" value="1"/>
</dbReference>
<gene>
    <name evidence="6" type="ORF">GFH48_23670</name>
</gene>
<keyword evidence="4" id="KW-0804">Transcription</keyword>
<accession>A0A5Q0LFU2</accession>
<dbReference type="AlphaFoldDB" id="A0A5Q0LFU2"/>
<keyword evidence="7" id="KW-1185">Reference proteome</keyword>
<dbReference type="PROSITE" id="PS50931">
    <property type="entry name" value="HTH_LYSR"/>
    <property type="match status" value="1"/>
</dbReference>
<name>A0A5Q0LFU2_9ACTN</name>
<sequence>MDTRLLQTFTALARAGSFTGAAGELQLAQSTVTVQIRTLEKALGTQLFDRLARGALLTEAGRRLLTLAEDVLEAESRLFAAATEDGPVAGTVVVGAGETLCSAHLPDVIVALRGLHPDVEVRLEPCGTTDAVEGLRAGRLDCALLLEEHVAFPDVTAERVAGQPLVLLCAPGHHLAGREQPVTWRELAREDFFLHEQGCSYSDRLAQHLRAVPGAQPRLTRFGSIEATRSCVEAGLGLTVFPHANVAGSLRAGRLTAVPGPSLPDVSVQLARHSRRRPSRAARAVAAQVVRHFDA</sequence>
<protein>
    <submittedName>
        <fullName evidence="6">LysR family transcriptional regulator</fullName>
    </submittedName>
</protein>
<dbReference type="CDD" id="cd05466">
    <property type="entry name" value="PBP2_LTTR_substrate"/>
    <property type="match status" value="1"/>
</dbReference>
<evidence type="ECO:0000256" key="3">
    <source>
        <dbReference type="ARBA" id="ARBA00023125"/>
    </source>
</evidence>
<feature type="domain" description="HTH lysR-type" evidence="5">
    <location>
        <begin position="1"/>
        <end position="58"/>
    </location>
</feature>